<dbReference type="PANTHER" id="PTHR30400">
    <property type="entry name" value="MONOFUNCTIONAL BIOSYNTHETIC PEPTIDOGLYCAN TRANSGLYCOSYLASE"/>
    <property type="match status" value="1"/>
</dbReference>
<dbReference type="InterPro" id="IPR011812">
    <property type="entry name" value="Pep_trsgly"/>
</dbReference>
<dbReference type="PANTHER" id="PTHR30400:SF0">
    <property type="entry name" value="BIOSYNTHETIC PEPTIDOGLYCAN TRANSGLYCOSYLASE"/>
    <property type="match status" value="1"/>
</dbReference>
<proteinExistence type="predicted"/>
<keyword evidence="8" id="KW-1133">Transmembrane helix</keyword>
<evidence type="ECO:0000256" key="6">
    <source>
        <dbReference type="ARBA" id="ARBA00022960"/>
    </source>
</evidence>
<evidence type="ECO:0000313" key="12">
    <source>
        <dbReference type="EMBL" id="THF48217.1"/>
    </source>
</evidence>
<dbReference type="SUPFAM" id="SSF53955">
    <property type="entry name" value="Lysozyme-like"/>
    <property type="match status" value="1"/>
</dbReference>
<comment type="caution">
    <text evidence="12">The sequence shown here is derived from an EMBL/GenBank/DDBJ whole genome shotgun (WGS) entry which is preliminary data.</text>
</comment>
<keyword evidence="4 12" id="KW-0808">Transferase</keyword>
<keyword evidence="9" id="KW-0472">Membrane</keyword>
<evidence type="ECO:0000256" key="4">
    <source>
        <dbReference type="ARBA" id="ARBA00022679"/>
    </source>
</evidence>
<evidence type="ECO:0000259" key="11">
    <source>
        <dbReference type="Pfam" id="PF00912"/>
    </source>
</evidence>
<keyword evidence="1" id="KW-1003">Cell membrane</keyword>
<keyword evidence="13" id="KW-1185">Reference proteome</keyword>
<dbReference type="InterPro" id="IPR036950">
    <property type="entry name" value="PBP_transglycosylase"/>
</dbReference>
<dbReference type="Gene3D" id="1.10.3810.10">
    <property type="entry name" value="Biosynthetic peptidoglycan transglycosylase-like"/>
    <property type="match status" value="1"/>
</dbReference>
<evidence type="ECO:0000256" key="10">
    <source>
        <dbReference type="ARBA" id="ARBA00023316"/>
    </source>
</evidence>
<keyword evidence="10" id="KW-0961">Cell wall biogenesis/degradation</keyword>
<keyword evidence="3" id="KW-0328">Glycosyltransferase</keyword>
<dbReference type="GO" id="GO:0009252">
    <property type="term" value="P:peptidoglycan biosynthetic process"/>
    <property type="evidence" value="ECO:0007669"/>
    <property type="project" value="UniProtKB-KW"/>
</dbReference>
<keyword evidence="6" id="KW-0133">Cell shape</keyword>
<reference evidence="12 13" key="1">
    <citation type="submission" date="2019-04" db="EMBL/GenBank/DDBJ databases">
        <title>Flavobacterium sp. nov. isolated from construction timber.</title>
        <authorList>
            <person name="Lin S.-Y."/>
            <person name="Chang C.-T."/>
            <person name="Young C.-C."/>
        </authorList>
    </citation>
    <scope>NUCLEOTIDE SEQUENCE [LARGE SCALE GENOMIC DNA]</scope>
    <source>
        <strain evidence="12 13">CC-CTC003</strain>
    </source>
</reference>
<dbReference type="GO" id="GO:0008360">
    <property type="term" value="P:regulation of cell shape"/>
    <property type="evidence" value="ECO:0007669"/>
    <property type="project" value="UniProtKB-KW"/>
</dbReference>
<dbReference type="EMBL" id="SSNZ01000009">
    <property type="protein sequence ID" value="THF48217.1"/>
    <property type="molecule type" value="Genomic_DNA"/>
</dbReference>
<organism evidence="12 13">
    <name type="scientific">Flavobacterium supellecticarium</name>
    <dbReference type="NCBI Taxonomy" id="2565924"/>
    <lineage>
        <taxon>Bacteria</taxon>
        <taxon>Pseudomonadati</taxon>
        <taxon>Bacteroidota</taxon>
        <taxon>Flavobacteriia</taxon>
        <taxon>Flavobacteriales</taxon>
        <taxon>Flavobacteriaceae</taxon>
        <taxon>Flavobacterium</taxon>
    </lineage>
</organism>
<evidence type="ECO:0000256" key="8">
    <source>
        <dbReference type="ARBA" id="ARBA00022989"/>
    </source>
</evidence>
<evidence type="ECO:0000313" key="13">
    <source>
        <dbReference type="Proteomes" id="UP000307507"/>
    </source>
</evidence>
<dbReference type="OrthoDB" id="9766909at2"/>
<evidence type="ECO:0000256" key="1">
    <source>
        <dbReference type="ARBA" id="ARBA00022475"/>
    </source>
</evidence>
<accession>A0A4S3ZRS4</accession>
<evidence type="ECO:0000256" key="2">
    <source>
        <dbReference type="ARBA" id="ARBA00022519"/>
    </source>
</evidence>
<dbReference type="GO" id="GO:0016763">
    <property type="term" value="F:pentosyltransferase activity"/>
    <property type="evidence" value="ECO:0007669"/>
    <property type="project" value="InterPro"/>
</dbReference>
<keyword evidence="2" id="KW-0997">Cell inner membrane</keyword>
<keyword evidence="7" id="KW-0573">Peptidoglycan synthesis</keyword>
<name>A0A4S3ZRS4_9FLAO</name>
<evidence type="ECO:0000256" key="3">
    <source>
        <dbReference type="ARBA" id="ARBA00022676"/>
    </source>
</evidence>
<sequence>MRTRKQKIIRFSIALLVLFALAFTGLFIFRDSLLQKVITKAENRFDAEYNCTLSIKKAQFDGLNGVSLHDIILVPKQADTLLSIEKVTTTVNLFQLFTGDIQLQELEMKNGFIQLVKNEKGRNFDAFLKWEKEDNPENEKKNYAKLAYRLLTKALNLIPTNMTLQNLSLRMDDMGRKVTMHLNELDLRGKQLQTTINVRTNTFTQNWQIRGMADPRNKTADLRFFNSDTSKIKVPYIDERFHLLSSFDSIHVNVAKIKMEGNELHVDGYTAISNFTINHPRIAKKDVIIEKARFDYRLLFGEHFVAIDSSSKAQLNAIKVQPFAEYNTEKDTLYTLRVAIPNMKAQDFITSLPKGLFTHFEGMEAVGSFDYKLDFQFNKNNPNALVFDSKLRKEGLRILKYGEADLDKLNTAFTYRAIENGVPQRPIVVGPSNPNFTPLDQISPYLQKSVLTSEDPSFMSHRGFINEAFKQSIVKNIRTKKFARGASTISMQLVKNVFLTREKTLSRKLEEILLVYILENNRIASKQRMLEVYFNVIEWGPNVYGIGEAAQFYFQKKPADLTLKECLFLATIVPKPKKFMWQFDSSGSLKGYANEQQNFLTKLMLRRGVLTPEDTIGYKLPFTINGRSRSFLKLKAVSDSIPVDSLFIKEMVY</sequence>
<keyword evidence="5" id="KW-0812">Transmembrane</keyword>
<dbReference type="GO" id="GO:0071555">
    <property type="term" value="P:cell wall organization"/>
    <property type="evidence" value="ECO:0007669"/>
    <property type="project" value="UniProtKB-KW"/>
</dbReference>
<evidence type="ECO:0000256" key="7">
    <source>
        <dbReference type="ARBA" id="ARBA00022984"/>
    </source>
</evidence>
<dbReference type="Proteomes" id="UP000307507">
    <property type="component" value="Unassembled WGS sequence"/>
</dbReference>
<dbReference type="RefSeq" id="WP_136404118.1">
    <property type="nucleotide sequence ID" value="NZ_SSNZ01000009.1"/>
</dbReference>
<evidence type="ECO:0000256" key="5">
    <source>
        <dbReference type="ARBA" id="ARBA00022692"/>
    </source>
</evidence>
<dbReference type="InterPro" id="IPR023346">
    <property type="entry name" value="Lysozyme-like_dom_sf"/>
</dbReference>
<dbReference type="GO" id="GO:0016020">
    <property type="term" value="C:membrane"/>
    <property type="evidence" value="ECO:0007669"/>
    <property type="project" value="InterPro"/>
</dbReference>
<dbReference type="Pfam" id="PF00912">
    <property type="entry name" value="Transgly"/>
    <property type="match status" value="1"/>
</dbReference>
<protein>
    <submittedName>
        <fullName evidence="12">Glycosyl transferase</fullName>
    </submittedName>
</protein>
<feature type="domain" description="Glycosyl transferase family 51" evidence="11">
    <location>
        <begin position="433"/>
        <end position="581"/>
    </location>
</feature>
<gene>
    <name evidence="12" type="ORF">E6C50_15355</name>
</gene>
<evidence type="ECO:0000256" key="9">
    <source>
        <dbReference type="ARBA" id="ARBA00023136"/>
    </source>
</evidence>
<dbReference type="InterPro" id="IPR001264">
    <property type="entry name" value="Glyco_trans_51"/>
</dbReference>
<dbReference type="GO" id="GO:0009274">
    <property type="term" value="C:peptidoglycan-based cell wall"/>
    <property type="evidence" value="ECO:0007669"/>
    <property type="project" value="InterPro"/>
</dbReference>
<dbReference type="AlphaFoldDB" id="A0A4S3ZRS4"/>